<sequence>MIVEKHLMGEAAGLTPVGHRDDLTAFGVVAEAGRVGHADEFVIHHRLGEFERLGHDPAQRLGIGLILDDEVLAVDEAVGAGWKSRVRQRHGEGLRSHGLMFHRGRAPG</sequence>
<evidence type="ECO:0000313" key="1">
    <source>
        <dbReference type="EMBL" id="MEY9458756.1"/>
    </source>
</evidence>
<protein>
    <submittedName>
        <fullName evidence="1">Uncharacterized protein</fullName>
    </submittedName>
</protein>
<dbReference type="EMBL" id="JBGBZJ010000003">
    <property type="protein sequence ID" value="MEY9458756.1"/>
    <property type="molecule type" value="Genomic_DNA"/>
</dbReference>
<comment type="caution">
    <text evidence="1">The sequence shown here is derived from an EMBL/GenBank/DDBJ whole genome shotgun (WGS) entry which is preliminary data.</text>
</comment>
<proteinExistence type="predicted"/>
<evidence type="ECO:0000313" key="2">
    <source>
        <dbReference type="Proteomes" id="UP001565369"/>
    </source>
</evidence>
<dbReference type="Proteomes" id="UP001565369">
    <property type="component" value="Unassembled WGS sequence"/>
</dbReference>
<gene>
    <name evidence="1" type="ORF">ABIG07_007704</name>
</gene>
<reference evidence="1 2" key="1">
    <citation type="submission" date="2024-07" db="EMBL/GenBank/DDBJ databases">
        <title>Genomic Encyclopedia of Type Strains, Phase V (KMG-V): Genome sequencing to study the core and pangenomes of soil and plant-associated prokaryotes.</title>
        <authorList>
            <person name="Whitman W."/>
        </authorList>
    </citation>
    <scope>NUCLEOTIDE SEQUENCE [LARGE SCALE GENOMIC DNA]</scope>
    <source>
        <strain evidence="1 2">USDA 152</strain>
    </source>
</reference>
<name>A0ABV4G4C7_9BRAD</name>
<accession>A0ABV4G4C7</accession>
<keyword evidence="2" id="KW-1185">Reference proteome</keyword>
<organism evidence="1 2">
    <name type="scientific">Bradyrhizobium ottawaense</name>
    <dbReference type="NCBI Taxonomy" id="931866"/>
    <lineage>
        <taxon>Bacteria</taxon>
        <taxon>Pseudomonadati</taxon>
        <taxon>Pseudomonadota</taxon>
        <taxon>Alphaproteobacteria</taxon>
        <taxon>Hyphomicrobiales</taxon>
        <taxon>Nitrobacteraceae</taxon>
        <taxon>Bradyrhizobium</taxon>
    </lineage>
</organism>